<dbReference type="Pfam" id="PF00496">
    <property type="entry name" value="SBP_bac_5"/>
    <property type="match status" value="1"/>
</dbReference>
<dbReference type="EMBL" id="BART01027337">
    <property type="protein sequence ID" value="GAG91954.1"/>
    <property type="molecule type" value="Genomic_DNA"/>
</dbReference>
<organism evidence="7">
    <name type="scientific">marine sediment metagenome</name>
    <dbReference type="NCBI Taxonomy" id="412755"/>
    <lineage>
        <taxon>unclassified sequences</taxon>
        <taxon>metagenomes</taxon>
        <taxon>ecological metagenomes</taxon>
    </lineage>
</organism>
<dbReference type="GO" id="GO:0015833">
    <property type="term" value="P:peptide transport"/>
    <property type="evidence" value="ECO:0007669"/>
    <property type="project" value="TreeGrafter"/>
</dbReference>
<proteinExistence type="inferred from homology"/>
<dbReference type="PANTHER" id="PTHR30290">
    <property type="entry name" value="PERIPLASMIC BINDING COMPONENT OF ABC TRANSPORTER"/>
    <property type="match status" value="1"/>
</dbReference>
<comment type="caution">
    <text evidence="7">The sequence shown here is derived from an EMBL/GenBank/DDBJ whole genome shotgun (WGS) entry which is preliminary data.</text>
</comment>
<dbReference type="Gene3D" id="3.90.76.10">
    <property type="entry name" value="Dipeptide-binding Protein, Domain 1"/>
    <property type="match status" value="1"/>
</dbReference>
<name>X1B889_9ZZZZ</name>
<sequence length="192" mass="20951">MHRKLLIGSVVFVLVAGLVLAFGWIAVAGKMSDQVDKLLIPQVNGPISVNLNLATEPPTLDPSLSSNTTSNSVINQLFIGLVNQDDETAEIQPELANSWTVSPDNTVYTFTLRSDAYWSDGNRVTASDVRYGILRTLDPDTGVPWAKPFFVIKNAQNFNERHDHRPQPGWSNGCGHNSTSNHPGVSCLIRPG</sequence>
<dbReference type="InterPro" id="IPR000914">
    <property type="entry name" value="SBP_5_dom"/>
</dbReference>
<dbReference type="SUPFAM" id="SSF53850">
    <property type="entry name" value="Periplasmic binding protein-like II"/>
    <property type="match status" value="1"/>
</dbReference>
<dbReference type="GO" id="GO:0030313">
    <property type="term" value="C:cell envelope"/>
    <property type="evidence" value="ECO:0007669"/>
    <property type="project" value="UniProtKB-SubCell"/>
</dbReference>
<evidence type="ECO:0000256" key="3">
    <source>
        <dbReference type="ARBA" id="ARBA00022448"/>
    </source>
</evidence>
<keyword evidence="4" id="KW-0732">Signal</keyword>
<dbReference type="AlphaFoldDB" id="X1B889"/>
<dbReference type="Gene3D" id="3.40.190.10">
    <property type="entry name" value="Periplasmic binding protein-like II"/>
    <property type="match status" value="1"/>
</dbReference>
<evidence type="ECO:0000256" key="1">
    <source>
        <dbReference type="ARBA" id="ARBA00004196"/>
    </source>
</evidence>
<comment type="subcellular location">
    <subcellularLocation>
        <location evidence="1">Cell envelope</location>
    </subcellularLocation>
</comment>
<feature type="domain" description="Solute-binding protein family 5" evidence="6">
    <location>
        <begin position="90"/>
        <end position="150"/>
    </location>
</feature>
<feature type="region of interest" description="Disordered" evidence="5">
    <location>
        <begin position="171"/>
        <end position="192"/>
    </location>
</feature>
<evidence type="ECO:0000256" key="4">
    <source>
        <dbReference type="ARBA" id="ARBA00022729"/>
    </source>
</evidence>
<feature type="non-terminal residue" evidence="7">
    <location>
        <position position="192"/>
    </location>
</feature>
<protein>
    <recommendedName>
        <fullName evidence="6">Solute-binding protein family 5 domain-containing protein</fullName>
    </recommendedName>
</protein>
<reference evidence="7" key="1">
    <citation type="journal article" date="2014" name="Front. Microbiol.">
        <title>High frequency of phylogenetically diverse reductive dehalogenase-homologous genes in deep subseafloor sedimentary metagenomes.</title>
        <authorList>
            <person name="Kawai M."/>
            <person name="Futagami T."/>
            <person name="Toyoda A."/>
            <person name="Takaki Y."/>
            <person name="Nishi S."/>
            <person name="Hori S."/>
            <person name="Arai W."/>
            <person name="Tsubouchi T."/>
            <person name="Morono Y."/>
            <person name="Uchiyama I."/>
            <person name="Ito T."/>
            <person name="Fujiyama A."/>
            <person name="Inagaki F."/>
            <person name="Takami H."/>
        </authorList>
    </citation>
    <scope>NUCLEOTIDE SEQUENCE</scope>
    <source>
        <strain evidence="7">Expedition CK06-06</strain>
    </source>
</reference>
<gene>
    <name evidence="7" type="ORF">S01H4_48479</name>
</gene>
<dbReference type="InterPro" id="IPR039424">
    <property type="entry name" value="SBP_5"/>
</dbReference>
<evidence type="ECO:0000313" key="7">
    <source>
        <dbReference type="EMBL" id="GAG91954.1"/>
    </source>
</evidence>
<comment type="similarity">
    <text evidence="2">Belongs to the bacterial solute-binding protein 5 family.</text>
</comment>
<accession>X1B889</accession>
<dbReference type="GO" id="GO:1904680">
    <property type="term" value="F:peptide transmembrane transporter activity"/>
    <property type="evidence" value="ECO:0007669"/>
    <property type="project" value="TreeGrafter"/>
</dbReference>
<feature type="compositionally biased region" description="Polar residues" evidence="5">
    <location>
        <begin position="174"/>
        <end position="183"/>
    </location>
</feature>
<evidence type="ECO:0000259" key="6">
    <source>
        <dbReference type="Pfam" id="PF00496"/>
    </source>
</evidence>
<keyword evidence="3" id="KW-0813">Transport</keyword>
<dbReference type="PANTHER" id="PTHR30290:SF10">
    <property type="entry name" value="PERIPLASMIC OLIGOPEPTIDE-BINDING PROTEIN-RELATED"/>
    <property type="match status" value="1"/>
</dbReference>
<evidence type="ECO:0000256" key="5">
    <source>
        <dbReference type="SAM" id="MobiDB-lite"/>
    </source>
</evidence>
<evidence type="ECO:0000256" key="2">
    <source>
        <dbReference type="ARBA" id="ARBA00005695"/>
    </source>
</evidence>